<gene>
    <name evidence="3" type="ORF">g.58165</name>
</gene>
<dbReference type="SUPFAM" id="SSF57667">
    <property type="entry name" value="beta-beta-alpha zinc fingers"/>
    <property type="match status" value="1"/>
</dbReference>
<dbReference type="Gene3D" id="3.30.160.60">
    <property type="entry name" value="Classic Zinc Finger"/>
    <property type="match status" value="1"/>
</dbReference>
<dbReference type="InterPro" id="IPR036236">
    <property type="entry name" value="Znf_C2H2_sf"/>
</dbReference>
<feature type="non-terminal residue" evidence="3">
    <location>
        <position position="1"/>
    </location>
</feature>
<keyword evidence="1" id="KW-0863">Zinc-finger</keyword>
<feature type="domain" description="C2H2-type" evidence="2">
    <location>
        <begin position="30"/>
        <end position="57"/>
    </location>
</feature>
<proteinExistence type="predicted"/>
<evidence type="ECO:0000256" key="1">
    <source>
        <dbReference type="PROSITE-ProRule" id="PRU00042"/>
    </source>
</evidence>
<sequence length="113" mass="13088">FMAAQEAVSGHRDSQGYHTFYGKSGRAKEFKCEACGRAYCRVEHLRRHQTYECGKEPQFQCPHCGRRAKHRANLYTHMVRCKMANMQTNVTWKPAPVDNSVDEFGTIYKPKDD</sequence>
<evidence type="ECO:0000313" key="3">
    <source>
        <dbReference type="EMBL" id="JAS80510.1"/>
    </source>
</evidence>
<name>A0A1B6I0S6_9HEMI</name>
<keyword evidence="1" id="KW-0479">Metal-binding</keyword>
<dbReference type="GO" id="GO:0008270">
    <property type="term" value="F:zinc ion binding"/>
    <property type="evidence" value="ECO:0007669"/>
    <property type="project" value="UniProtKB-KW"/>
</dbReference>
<organism evidence="3">
    <name type="scientific">Homalodisca liturata</name>
    <dbReference type="NCBI Taxonomy" id="320908"/>
    <lineage>
        <taxon>Eukaryota</taxon>
        <taxon>Metazoa</taxon>
        <taxon>Ecdysozoa</taxon>
        <taxon>Arthropoda</taxon>
        <taxon>Hexapoda</taxon>
        <taxon>Insecta</taxon>
        <taxon>Pterygota</taxon>
        <taxon>Neoptera</taxon>
        <taxon>Paraneoptera</taxon>
        <taxon>Hemiptera</taxon>
        <taxon>Auchenorrhyncha</taxon>
        <taxon>Membracoidea</taxon>
        <taxon>Cicadellidae</taxon>
        <taxon>Cicadellinae</taxon>
        <taxon>Proconiini</taxon>
        <taxon>Homalodisca</taxon>
    </lineage>
</organism>
<dbReference type="PROSITE" id="PS50157">
    <property type="entry name" value="ZINC_FINGER_C2H2_2"/>
    <property type="match status" value="1"/>
</dbReference>
<dbReference type="AlphaFoldDB" id="A0A1B6I0S6"/>
<accession>A0A1B6I0S6</accession>
<dbReference type="EMBL" id="GECU01027196">
    <property type="protein sequence ID" value="JAS80510.1"/>
    <property type="molecule type" value="Transcribed_RNA"/>
</dbReference>
<evidence type="ECO:0000259" key="2">
    <source>
        <dbReference type="PROSITE" id="PS50157"/>
    </source>
</evidence>
<reference evidence="3" key="1">
    <citation type="submission" date="2015-11" db="EMBL/GenBank/DDBJ databases">
        <title>De novo transcriptome assembly of four potential Pierce s Disease insect vectors from Arizona vineyards.</title>
        <authorList>
            <person name="Tassone E.E."/>
        </authorList>
    </citation>
    <scope>NUCLEOTIDE SEQUENCE</scope>
</reference>
<dbReference type="InterPro" id="IPR013087">
    <property type="entry name" value="Znf_C2H2_type"/>
</dbReference>
<keyword evidence="1" id="KW-0862">Zinc</keyword>
<feature type="non-terminal residue" evidence="3">
    <location>
        <position position="113"/>
    </location>
</feature>
<protein>
    <recommendedName>
        <fullName evidence="2">C2H2-type domain-containing protein</fullName>
    </recommendedName>
</protein>
<dbReference type="Pfam" id="PF00096">
    <property type="entry name" value="zf-C2H2"/>
    <property type="match status" value="2"/>
</dbReference>